<gene>
    <name evidence="2" type="ORF">ECRASSUSDP1_LOCUS8332</name>
</gene>
<protein>
    <submittedName>
        <fullName evidence="2">Uncharacterized protein</fullName>
    </submittedName>
</protein>
<dbReference type="AlphaFoldDB" id="A0AAD1UHP6"/>
<proteinExistence type="predicted"/>
<evidence type="ECO:0000256" key="1">
    <source>
        <dbReference type="SAM" id="Coils"/>
    </source>
</evidence>
<evidence type="ECO:0000313" key="3">
    <source>
        <dbReference type="Proteomes" id="UP001295684"/>
    </source>
</evidence>
<feature type="coiled-coil region" evidence="1">
    <location>
        <begin position="397"/>
        <end position="427"/>
    </location>
</feature>
<name>A0AAD1UHP6_EUPCR</name>
<dbReference type="EMBL" id="CAMPGE010008148">
    <property type="protein sequence ID" value="CAI2367055.1"/>
    <property type="molecule type" value="Genomic_DNA"/>
</dbReference>
<organism evidence="2 3">
    <name type="scientific">Euplotes crassus</name>
    <dbReference type="NCBI Taxonomy" id="5936"/>
    <lineage>
        <taxon>Eukaryota</taxon>
        <taxon>Sar</taxon>
        <taxon>Alveolata</taxon>
        <taxon>Ciliophora</taxon>
        <taxon>Intramacronucleata</taxon>
        <taxon>Spirotrichea</taxon>
        <taxon>Hypotrichia</taxon>
        <taxon>Euplotida</taxon>
        <taxon>Euplotidae</taxon>
        <taxon>Moneuplotes</taxon>
    </lineage>
</organism>
<comment type="caution">
    <text evidence="2">The sequence shown here is derived from an EMBL/GenBank/DDBJ whole genome shotgun (WGS) entry which is preliminary data.</text>
</comment>
<sequence>MNYALKYKAVDLRPAATEKQNKGKYHIRHNRLKRFSKVYDSFTDSLFEQCSSYCDTADHQACESNRNQAKIQPIMARKQSLNKTFKKKKSLSRQNELKQSSTITFKTFDKKEIKRSLRSVGRIGLKSLQRHQPKKNSGDNAKMAKGIMKNSVNHTLFKKSSNIIAKFTPSQSVSIMSVTQKEEARKLSDVSNISNTIPLESSSESSPSMSASLKNNSGKYKKEICLKRKYGPRKIRKKIDIDQRSMSKSQRIKDLVEKPIIEFPLKKKKTQPYEQMRDDIMVTEPIETKETTFEDVFTPKEENSFSNRATILDICNEASNDSVIFDTPMACENTGEKVSSLIKPLRRENYRDQIMPSKIDTQINSFRTPCKRTSMAKKCESASCNKKSLALDTLRENTLKDKKIAALEDTINQLQMENSDLRELLNRFMIIKLED</sequence>
<keyword evidence="1" id="KW-0175">Coiled coil</keyword>
<evidence type="ECO:0000313" key="2">
    <source>
        <dbReference type="EMBL" id="CAI2367055.1"/>
    </source>
</evidence>
<accession>A0AAD1UHP6</accession>
<keyword evidence="3" id="KW-1185">Reference proteome</keyword>
<reference evidence="2" key="1">
    <citation type="submission" date="2023-07" db="EMBL/GenBank/DDBJ databases">
        <authorList>
            <consortium name="AG Swart"/>
            <person name="Singh M."/>
            <person name="Singh A."/>
            <person name="Seah K."/>
            <person name="Emmerich C."/>
        </authorList>
    </citation>
    <scope>NUCLEOTIDE SEQUENCE</scope>
    <source>
        <strain evidence="2">DP1</strain>
    </source>
</reference>
<dbReference type="Proteomes" id="UP001295684">
    <property type="component" value="Unassembled WGS sequence"/>
</dbReference>